<evidence type="ECO:0000313" key="4">
    <source>
        <dbReference type="EMBL" id="RUL52210.1"/>
    </source>
</evidence>
<evidence type="ECO:0000256" key="2">
    <source>
        <dbReference type="PROSITE-ProRule" id="PRU00284"/>
    </source>
</evidence>
<dbReference type="PROSITE" id="PS50111">
    <property type="entry name" value="CHEMOTAXIS_TRANSDUC_2"/>
    <property type="match status" value="1"/>
</dbReference>
<dbReference type="EMBL" id="RYYR01000011">
    <property type="protein sequence ID" value="RUL52210.1"/>
    <property type="molecule type" value="Genomic_DNA"/>
</dbReference>
<dbReference type="PANTHER" id="PTHR32089:SF112">
    <property type="entry name" value="LYSOZYME-LIKE PROTEIN-RELATED"/>
    <property type="match status" value="1"/>
</dbReference>
<sequence length="178" mass="19346">MIGSIVIATSLDNQVKLTQVAKQFSQSSETISASTQELAASANHLKHFIENLETSQSEMRHQVENSTKILGMINSVAKNTRILGFNAGIEAARSGEYGRGFSVVAKEITKLADQSADSVNEIRRLLDQLKYKVDQVANITQETVGIASNQKASIEEISISIQNLANAAEEIEKLAKKV</sequence>
<dbReference type="Pfam" id="PF00015">
    <property type="entry name" value="MCPsignal"/>
    <property type="match status" value="1"/>
</dbReference>
<dbReference type="Gene3D" id="1.10.287.950">
    <property type="entry name" value="Methyl-accepting chemotaxis protein"/>
    <property type="match status" value="1"/>
</dbReference>
<dbReference type="RefSeq" id="WP_126659057.1">
    <property type="nucleotide sequence ID" value="NZ_RYYR01000011.1"/>
</dbReference>
<reference evidence="4 5" key="1">
    <citation type="submission" date="2018-12" db="EMBL/GenBank/DDBJ databases">
        <title>Lysinibacillus antri sp. nov., isolated from a cave soil.</title>
        <authorList>
            <person name="Narsing Rao M.P."/>
            <person name="Zhang H."/>
            <person name="Dong Z.-Y."/>
            <person name="Niu X.-K."/>
            <person name="Zhang K."/>
            <person name="Fang B.-Z."/>
            <person name="Kang Y.-Q."/>
            <person name="Xiao M."/>
            <person name="Li W.-J."/>
        </authorList>
    </citation>
    <scope>NUCLEOTIDE SEQUENCE [LARGE SCALE GENOMIC DNA]</scope>
    <source>
        <strain evidence="4 5">SYSU K30002</strain>
    </source>
</reference>
<evidence type="ECO:0000256" key="1">
    <source>
        <dbReference type="ARBA" id="ARBA00023224"/>
    </source>
</evidence>
<dbReference type="GO" id="GO:0016020">
    <property type="term" value="C:membrane"/>
    <property type="evidence" value="ECO:0007669"/>
    <property type="project" value="InterPro"/>
</dbReference>
<proteinExistence type="predicted"/>
<organism evidence="4 5">
    <name type="scientific">Lysinibacillus antri</name>
    <dbReference type="NCBI Taxonomy" id="2498145"/>
    <lineage>
        <taxon>Bacteria</taxon>
        <taxon>Bacillati</taxon>
        <taxon>Bacillota</taxon>
        <taxon>Bacilli</taxon>
        <taxon>Bacillales</taxon>
        <taxon>Bacillaceae</taxon>
        <taxon>Lysinibacillus</taxon>
    </lineage>
</organism>
<dbReference type="SUPFAM" id="SSF58104">
    <property type="entry name" value="Methyl-accepting chemotaxis protein (MCP) signaling domain"/>
    <property type="match status" value="1"/>
</dbReference>
<accession>A0A3S0RJA3</accession>
<dbReference type="Proteomes" id="UP000287910">
    <property type="component" value="Unassembled WGS sequence"/>
</dbReference>
<dbReference type="SMART" id="SM00283">
    <property type="entry name" value="MA"/>
    <property type="match status" value="1"/>
</dbReference>
<dbReference type="PANTHER" id="PTHR32089">
    <property type="entry name" value="METHYL-ACCEPTING CHEMOTAXIS PROTEIN MCPB"/>
    <property type="match status" value="1"/>
</dbReference>
<evidence type="ECO:0000259" key="3">
    <source>
        <dbReference type="PROSITE" id="PS50111"/>
    </source>
</evidence>
<keyword evidence="5" id="KW-1185">Reference proteome</keyword>
<comment type="caution">
    <text evidence="4">The sequence shown here is derived from an EMBL/GenBank/DDBJ whole genome shotgun (WGS) entry which is preliminary data.</text>
</comment>
<feature type="domain" description="Methyl-accepting transducer" evidence="3">
    <location>
        <begin position="16"/>
        <end position="178"/>
    </location>
</feature>
<name>A0A3S0RJA3_9BACI</name>
<dbReference type="GO" id="GO:0007165">
    <property type="term" value="P:signal transduction"/>
    <property type="evidence" value="ECO:0007669"/>
    <property type="project" value="UniProtKB-KW"/>
</dbReference>
<keyword evidence="1 2" id="KW-0807">Transducer</keyword>
<dbReference type="InterPro" id="IPR004089">
    <property type="entry name" value="MCPsignal_dom"/>
</dbReference>
<protein>
    <recommendedName>
        <fullName evidence="3">Methyl-accepting transducer domain-containing protein</fullName>
    </recommendedName>
</protein>
<evidence type="ECO:0000313" key="5">
    <source>
        <dbReference type="Proteomes" id="UP000287910"/>
    </source>
</evidence>
<gene>
    <name evidence="4" type="ORF">EK386_10185</name>
</gene>
<dbReference type="AlphaFoldDB" id="A0A3S0RJA3"/>